<evidence type="ECO:0000313" key="10">
    <source>
        <dbReference type="EMBL" id="SER88423.1"/>
    </source>
</evidence>
<sequence>MNQQLKDYFYKVSQGIAAAIVVTLGIGLLLQNLGALLQIDFLIPIGNVAKLLMIPALGAGIAYYLRVNILTALSAMVTGVIGGQAYLLNDAGTFTLTNGEPIGALVAIILTIEVGSFLFGKTPFDMMLVPLFSIAIGGGFGYLLSQPIQNGLQISAHFITEATSGFPLLSTVVIGLLFTFLILSPASSAALAIALQLEGSAAAAALIGCSMPFIVFAVLSRHENDAGTFFAQCLITPKLQTGNLIQKPTLVLIPMLFTVLLAPFGVLVCQLEASSQIAGMGLCALVAPLEILRIQGGASLLQYLLVVLVIPGIGCALLKPLLFKLGWLQPGDLKIKLEVDR</sequence>
<evidence type="ECO:0000256" key="2">
    <source>
        <dbReference type="ARBA" id="ARBA00022448"/>
    </source>
</evidence>
<reference evidence="10 11" key="1">
    <citation type="submission" date="2016-10" db="EMBL/GenBank/DDBJ databases">
        <authorList>
            <person name="de Groot N.N."/>
        </authorList>
    </citation>
    <scope>NUCLEOTIDE SEQUENCE [LARGE SCALE GENOMIC DNA]</scope>
    <source>
        <strain evidence="10 11">DSM 13760</strain>
    </source>
</reference>
<gene>
    <name evidence="10" type="ORF">SAMN04488559_10943</name>
</gene>
<keyword evidence="4" id="KW-0762">Sugar transport</keyword>
<keyword evidence="6 8" id="KW-1133">Transmembrane helix</keyword>
<evidence type="ECO:0000313" key="11">
    <source>
        <dbReference type="Proteomes" id="UP000198948"/>
    </source>
</evidence>
<evidence type="ECO:0000256" key="4">
    <source>
        <dbReference type="ARBA" id="ARBA00022597"/>
    </source>
</evidence>
<evidence type="ECO:0000256" key="8">
    <source>
        <dbReference type="SAM" id="Phobius"/>
    </source>
</evidence>
<feature type="transmembrane region" description="Helical" evidence="8">
    <location>
        <begin position="42"/>
        <end position="63"/>
    </location>
</feature>
<keyword evidence="3" id="KW-1003">Cell membrane</keyword>
<feature type="transmembrane region" description="Helical" evidence="8">
    <location>
        <begin position="166"/>
        <end position="195"/>
    </location>
</feature>
<keyword evidence="11" id="KW-1185">Reference proteome</keyword>
<feature type="transmembrane region" description="Helical" evidence="8">
    <location>
        <begin position="12"/>
        <end position="30"/>
    </location>
</feature>
<keyword evidence="2" id="KW-0813">Transport</keyword>
<feature type="transmembrane region" description="Helical" evidence="8">
    <location>
        <begin position="303"/>
        <end position="323"/>
    </location>
</feature>
<feature type="domain" description="Phosphotransferase system EIIC" evidence="9">
    <location>
        <begin position="10"/>
        <end position="334"/>
    </location>
</feature>
<dbReference type="AlphaFoldDB" id="A0A1H9SVK7"/>
<feature type="transmembrane region" description="Helical" evidence="8">
    <location>
        <begin position="126"/>
        <end position="145"/>
    </location>
</feature>
<evidence type="ECO:0000256" key="6">
    <source>
        <dbReference type="ARBA" id="ARBA00022989"/>
    </source>
</evidence>
<evidence type="ECO:0000256" key="1">
    <source>
        <dbReference type="ARBA" id="ARBA00004651"/>
    </source>
</evidence>
<dbReference type="InterPro" id="IPR003352">
    <property type="entry name" value="PTS_EIIC"/>
</dbReference>
<evidence type="ECO:0000256" key="3">
    <source>
        <dbReference type="ARBA" id="ARBA00022475"/>
    </source>
</evidence>
<dbReference type="GO" id="GO:0009401">
    <property type="term" value="P:phosphoenolpyruvate-dependent sugar phosphotransferase system"/>
    <property type="evidence" value="ECO:0007669"/>
    <property type="project" value="InterPro"/>
</dbReference>
<evidence type="ECO:0000256" key="7">
    <source>
        <dbReference type="ARBA" id="ARBA00023136"/>
    </source>
</evidence>
<feature type="transmembrane region" description="Helical" evidence="8">
    <location>
        <begin position="69"/>
        <end position="89"/>
    </location>
</feature>
<name>A0A1H9SVK7_9LACT</name>
<dbReference type="GO" id="GO:0008982">
    <property type="term" value="F:protein-N(PI)-phosphohistidine-sugar phosphotransferase activity"/>
    <property type="evidence" value="ECO:0007669"/>
    <property type="project" value="InterPro"/>
</dbReference>
<evidence type="ECO:0000256" key="5">
    <source>
        <dbReference type="ARBA" id="ARBA00022692"/>
    </source>
</evidence>
<protein>
    <recommendedName>
        <fullName evidence="9">Phosphotransferase system EIIC domain-containing protein</fullName>
    </recommendedName>
</protein>
<dbReference type="EMBL" id="FOHA01000009">
    <property type="protein sequence ID" value="SER88423.1"/>
    <property type="molecule type" value="Genomic_DNA"/>
</dbReference>
<dbReference type="RefSeq" id="WP_245706256.1">
    <property type="nucleotide sequence ID" value="NZ_FOHA01000009.1"/>
</dbReference>
<organism evidence="10 11">
    <name type="scientific">Isobaculum melis</name>
    <dbReference type="NCBI Taxonomy" id="142588"/>
    <lineage>
        <taxon>Bacteria</taxon>
        <taxon>Bacillati</taxon>
        <taxon>Bacillota</taxon>
        <taxon>Bacilli</taxon>
        <taxon>Lactobacillales</taxon>
        <taxon>Carnobacteriaceae</taxon>
        <taxon>Isobaculum</taxon>
    </lineage>
</organism>
<feature type="transmembrane region" description="Helical" evidence="8">
    <location>
        <begin position="201"/>
        <end position="219"/>
    </location>
</feature>
<proteinExistence type="predicted"/>
<keyword evidence="5 8" id="KW-0812">Transmembrane</keyword>
<feature type="transmembrane region" description="Helical" evidence="8">
    <location>
        <begin position="101"/>
        <end position="120"/>
    </location>
</feature>
<feature type="transmembrane region" description="Helical" evidence="8">
    <location>
        <begin position="249"/>
        <end position="267"/>
    </location>
</feature>
<dbReference type="GO" id="GO:0005886">
    <property type="term" value="C:plasma membrane"/>
    <property type="evidence" value="ECO:0007669"/>
    <property type="project" value="UniProtKB-SubCell"/>
</dbReference>
<evidence type="ECO:0000259" key="9">
    <source>
        <dbReference type="Pfam" id="PF13303"/>
    </source>
</evidence>
<dbReference type="Proteomes" id="UP000198948">
    <property type="component" value="Unassembled WGS sequence"/>
</dbReference>
<comment type="subcellular location">
    <subcellularLocation>
        <location evidence="1">Cell membrane</location>
        <topology evidence="1">Multi-pass membrane protein</topology>
    </subcellularLocation>
</comment>
<dbReference type="STRING" id="142588.SAMN04488559_10943"/>
<keyword evidence="7 8" id="KW-0472">Membrane</keyword>
<dbReference type="Pfam" id="PF13303">
    <property type="entry name" value="PTS_EIIC_2"/>
    <property type="match status" value="1"/>
</dbReference>
<accession>A0A1H9SVK7</accession>